<evidence type="ECO:0000313" key="4">
    <source>
        <dbReference type="Proteomes" id="UP001620626"/>
    </source>
</evidence>
<dbReference type="PANTHER" id="PTHR37446:SF1">
    <property type="entry name" value="CLAUDIN"/>
    <property type="match status" value="1"/>
</dbReference>
<feature type="transmembrane region" description="Helical" evidence="2">
    <location>
        <begin position="270"/>
        <end position="294"/>
    </location>
</feature>
<organism evidence="3 4">
    <name type="scientific">Heterodera trifolii</name>
    <dbReference type="NCBI Taxonomy" id="157864"/>
    <lineage>
        <taxon>Eukaryota</taxon>
        <taxon>Metazoa</taxon>
        <taxon>Ecdysozoa</taxon>
        <taxon>Nematoda</taxon>
        <taxon>Chromadorea</taxon>
        <taxon>Rhabditida</taxon>
        <taxon>Tylenchina</taxon>
        <taxon>Tylenchomorpha</taxon>
        <taxon>Tylenchoidea</taxon>
        <taxon>Heteroderidae</taxon>
        <taxon>Heteroderinae</taxon>
        <taxon>Heterodera</taxon>
    </lineage>
</organism>
<evidence type="ECO:0000256" key="2">
    <source>
        <dbReference type="SAM" id="Phobius"/>
    </source>
</evidence>
<comment type="caution">
    <text evidence="3">The sequence shown here is derived from an EMBL/GenBank/DDBJ whole genome shotgun (WGS) entry which is preliminary data.</text>
</comment>
<feature type="transmembrane region" description="Helical" evidence="2">
    <location>
        <begin position="182"/>
        <end position="204"/>
    </location>
</feature>
<keyword evidence="4" id="KW-1185">Reference proteome</keyword>
<evidence type="ECO:0000256" key="1">
    <source>
        <dbReference type="SAM" id="MobiDB-lite"/>
    </source>
</evidence>
<keyword evidence="2" id="KW-1133">Transmembrane helix</keyword>
<sequence>MCLSRVGQIAYGALALISVGLIIGAIFTPAWRQVKSNLQQGQLNQLPPLDMGLFAFACQRDNSGYQGATTYGNTNYNSQYGGNGVGNYGNGNNQFQQQQQQQQQQQYPQQQQQGIYTTGYPGFGQQSANNGFSQAGYNGLLGQQQMAQNGQYGASGTGATMNTATGTRYVDMCMDWWNNQPVWEKAVVCLMLIALASAALSLVWDLLTFCACFCPGSIMKPLPGLASTAFVALLVAVIVYYVNNQSSIDIMRATSQLQQLDNQSNVSYSFYLAVGATVASLINIVVGTLTLFLADKCL</sequence>
<keyword evidence="2" id="KW-0812">Transmembrane</keyword>
<feature type="compositionally biased region" description="Low complexity" evidence="1">
    <location>
        <begin position="90"/>
        <end position="111"/>
    </location>
</feature>
<reference evidence="3 4" key="1">
    <citation type="submission" date="2024-10" db="EMBL/GenBank/DDBJ databases">
        <authorList>
            <person name="Kim D."/>
        </authorList>
    </citation>
    <scope>NUCLEOTIDE SEQUENCE [LARGE SCALE GENOMIC DNA]</scope>
    <source>
        <strain evidence="3">BH-2024</strain>
    </source>
</reference>
<feature type="region of interest" description="Disordered" evidence="1">
    <location>
        <begin position="87"/>
        <end position="111"/>
    </location>
</feature>
<proteinExistence type="predicted"/>
<feature type="transmembrane region" description="Helical" evidence="2">
    <location>
        <begin position="6"/>
        <end position="27"/>
    </location>
</feature>
<keyword evidence="2" id="KW-0472">Membrane</keyword>
<name>A0ABD2IHV1_9BILA</name>
<feature type="transmembrane region" description="Helical" evidence="2">
    <location>
        <begin position="224"/>
        <end position="242"/>
    </location>
</feature>
<protein>
    <submittedName>
        <fullName evidence="3">Uncharacterized protein</fullName>
    </submittedName>
</protein>
<dbReference type="Proteomes" id="UP001620626">
    <property type="component" value="Unassembled WGS sequence"/>
</dbReference>
<accession>A0ABD2IHV1</accession>
<evidence type="ECO:0000313" key="3">
    <source>
        <dbReference type="EMBL" id="KAL3078706.1"/>
    </source>
</evidence>
<dbReference type="PANTHER" id="PTHR37446">
    <property type="entry name" value="CLAUDIN-LIKE IN CAENORHABDITIS"/>
    <property type="match status" value="1"/>
</dbReference>
<dbReference type="EMBL" id="JBICBT010001199">
    <property type="protein sequence ID" value="KAL3078706.1"/>
    <property type="molecule type" value="Genomic_DNA"/>
</dbReference>
<dbReference type="AlphaFoldDB" id="A0ABD2IHV1"/>
<gene>
    <name evidence="3" type="ORF">niasHT_034856</name>
</gene>